<keyword evidence="3" id="KW-1185">Reference proteome</keyword>
<sequence length="371" mass="41041">MQRQRAKAAGIEVLPEELILLIFQEVIASSGAAYANLSLVCMQFRELARKTHCVFFDLRGLGGLRQLTSLEVWDCGGDGLYTLSGALNTFTSLVKLRLSRNSQWHPFSIQNLTALTSLDLSGNKLRGDEAVLGEEGLGKLQALTFLDLSGNPIEFDGAQSLSAVIQSLRALKCLNLDATTQYEIGLCYYNGKGVAENKGRGVQWFRKAAERGQVNAQNHLGWCYLREGRGVESNRAHAEEWLIKAGDQGHTDAQCILWDLFVDAEVDESLLELNERVAKQGQAEIRSRPALGRDPDVGKDMRRKDKRPVEDCQEAAGHGYGDVKVRSSLCCKDGDEETDVSRAVAWIEKAANQGHSFAQRWLESVLRDDQG</sequence>
<dbReference type="EMBL" id="DF237395">
    <property type="protein sequence ID" value="GAQ88633.1"/>
    <property type="molecule type" value="Genomic_DNA"/>
</dbReference>
<dbReference type="Pfam" id="PF13516">
    <property type="entry name" value="LRR_6"/>
    <property type="match status" value="2"/>
</dbReference>
<evidence type="ECO:0000313" key="3">
    <source>
        <dbReference type="Proteomes" id="UP000054558"/>
    </source>
</evidence>
<dbReference type="PANTHER" id="PTHR45011:SF1">
    <property type="entry name" value="DAP3-BINDING CELL DEATH ENHANCER 1"/>
    <property type="match status" value="1"/>
</dbReference>
<dbReference type="InterPro" id="IPR052748">
    <property type="entry name" value="ISR_Activator"/>
</dbReference>
<evidence type="ECO:0000256" key="1">
    <source>
        <dbReference type="SAM" id="MobiDB-lite"/>
    </source>
</evidence>
<dbReference type="SMART" id="SM00671">
    <property type="entry name" value="SEL1"/>
    <property type="match status" value="2"/>
</dbReference>
<dbReference type="Pfam" id="PF08238">
    <property type="entry name" value="Sel1"/>
    <property type="match status" value="3"/>
</dbReference>
<dbReference type="InterPro" id="IPR011990">
    <property type="entry name" value="TPR-like_helical_dom_sf"/>
</dbReference>
<feature type="compositionally biased region" description="Basic and acidic residues" evidence="1">
    <location>
        <begin position="287"/>
        <end position="310"/>
    </location>
</feature>
<gene>
    <name evidence="2" type="ORF">KFL_004460070</name>
</gene>
<dbReference type="InterPro" id="IPR001611">
    <property type="entry name" value="Leu-rich_rpt"/>
</dbReference>
<dbReference type="OrthoDB" id="2384430at2759"/>
<dbReference type="Proteomes" id="UP000054558">
    <property type="component" value="Unassembled WGS sequence"/>
</dbReference>
<evidence type="ECO:0000313" key="2">
    <source>
        <dbReference type="EMBL" id="GAQ88633.1"/>
    </source>
</evidence>
<reference evidence="2 3" key="1">
    <citation type="journal article" date="2014" name="Nat. Commun.">
        <title>Klebsormidium flaccidum genome reveals primary factors for plant terrestrial adaptation.</title>
        <authorList>
            <person name="Hori K."/>
            <person name="Maruyama F."/>
            <person name="Fujisawa T."/>
            <person name="Togashi T."/>
            <person name="Yamamoto N."/>
            <person name="Seo M."/>
            <person name="Sato S."/>
            <person name="Yamada T."/>
            <person name="Mori H."/>
            <person name="Tajima N."/>
            <person name="Moriyama T."/>
            <person name="Ikeuchi M."/>
            <person name="Watanabe M."/>
            <person name="Wada H."/>
            <person name="Kobayashi K."/>
            <person name="Saito M."/>
            <person name="Masuda T."/>
            <person name="Sasaki-Sekimoto Y."/>
            <person name="Mashiguchi K."/>
            <person name="Awai K."/>
            <person name="Shimojima M."/>
            <person name="Masuda S."/>
            <person name="Iwai M."/>
            <person name="Nobusawa T."/>
            <person name="Narise T."/>
            <person name="Kondo S."/>
            <person name="Saito H."/>
            <person name="Sato R."/>
            <person name="Murakawa M."/>
            <person name="Ihara Y."/>
            <person name="Oshima-Yamada Y."/>
            <person name="Ohtaka K."/>
            <person name="Satoh M."/>
            <person name="Sonobe K."/>
            <person name="Ishii M."/>
            <person name="Ohtani R."/>
            <person name="Kanamori-Sato M."/>
            <person name="Honoki R."/>
            <person name="Miyazaki D."/>
            <person name="Mochizuki H."/>
            <person name="Umetsu J."/>
            <person name="Higashi K."/>
            <person name="Shibata D."/>
            <person name="Kamiya Y."/>
            <person name="Sato N."/>
            <person name="Nakamura Y."/>
            <person name="Tabata S."/>
            <person name="Ida S."/>
            <person name="Kurokawa K."/>
            <person name="Ohta H."/>
        </authorList>
    </citation>
    <scope>NUCLEOTIDE SEQUENCE [LARGE SCALE GENOMIC DNA]</scope>
    <source>
        <strain evidence="2 3">NIES-2285</strain>
    </source>
</reference>
<proteinExistence type="predicted"/>
<name>A0A1Y1IDG7_KLENI</name>
<dbReference type="InterPro" id="IPR032675">
    <property type="entry name" value="LRR_dom_sf"/>
</dbReference>
<accession>A0A1Y1IDG7</accession>
<dbReference type="AlphaFoldDB" id="A0A1Y1IDG7"/>
<dbReference type="SUPFAM" id="SSF81901">
    <property type="entry name" value="HCP-like"/>
    <property type="match status" value="1"/>
</dbReference>
<dbReference type="Gene3D" id="1.25.40.10">
    <property type="entry name" value="Tetratricopeptide repeat domain"/>
    <property type="match status" value="2"/>
</dbReference>
<dbReference type="STRING" id="105231.A0A1Y1IDG7"/>
<dbReference type="InterPro" id="IPR006597">
    <property type="entry name" value="Sel1-like"/>
</dbReference>
<dbReference type="Gene3D" id="3.80.10.10">
    <property type="entry name" value="Ribonuclease Inhibitor"/>
    <property type="match status" value="1"/>
</dbReference>
<dbReference type="PANTHER" id="PTHR45011">
    <property type="entry name" value="DAP3-BINDING CELL DEATH ENHANCER 1"/>
    <property type="match status" value="1"/>
</dbReference>
<organism evidence="2 3">
    <name type="scientific">Klebsormidium nitens</name>
    <name type="common">Green alga</name>
    <name type="synonym">Ulothrix nitens</name>
    <dbReference type="NCBI Taxonomy" id="105231"/>
    <lineage>
        <taxon>Eukaryota</taxon>
        <taxon>Viridiplantae</taxon>
        <taxon>Streptophyta</taxon>
        <taxon>Klebsormidiophyceae</taxon>
        <taxon>Klebsormidiales</taxon>
        <taxon>Klebsormidiaceae</taxon>
        <taxon>Klebsormidium</taxon>
    </lineage>
</organism>
<protein>
    <submittedName>
        <fullName evidence="2">Uncharacterized protein</fullName>
    </submittedName>
</protein>
<feature type="region of interest" description="Disordered" evidence="1">
    <location>
        <begin position="287"/>
        <end position="313"/>
    </location>
</feature>
<dbReference type="SUPFAM" id="SSF52047">
    <property type="entry name" value="RNI-like"/>
    <property type="match status" value="1"/>
</dbReference>